<protein>
    <submittedName>
        <fullName evidence="1">DUF3604 domain-containing protein</fullName>
    </submittedName>
</protein>
<name>A0A5P9NHV4_9GAMM</name>
<proteinExistence type="predicted"/>
<dbReference type="RefSeq" id="WP_152661478.1">
    <property type="nucleotide sequence ID" value="NZ_CP036422.1"/>
</dbReference>
<evidence type="ECO:0000313" key="2">
    <source>
        <dbReference type="Proteomes" id="UP000326287"/>
    </source>
</evidence>
<dbReference type="Pfam" id="PF12228">
    <property type="entry name" value="DUF3604"/>
    <property type="match status" value="1"/>
</dbReference>
<reference evidence="1 2" key="1">
    <citation type="submission" date="2019-02" db="EMBL/GenBank/DDBJ databases">
        <authorList>
            <person name="Li S.-H."/>
        </authorList>
    </citation>
    <scope>NUCLEOTIDE SEQUENCE [LARGE SCALE GENOMIC DNA]</scope>
    <source>
        <strain evidence="1 2">IMCC14385</strain>
    </source>
</reference>
<dbReference type="Proteomes" id="UP000326287">
    <property type="component" value="Chromosome"/>
</dbReference>
<dbReference type="InterPro" id="IPR022028">
    <property type="entry name" value="DUF3604"/>
</dbReference>
<evidence type="ECO:0000313" key="1">
    <source>
        <dbReference type="EMBL" id="QFU75372.1"/>
    </source>
</evidence>
<gene>
    <name evidence="1" type="ORF">EY643_06740</name>
</gene>
<dbReference type="Gene3D" id="3.20.20.140">
    <property type="entry name" value="Metal-dependent hydrolases"/>
    <property type="match status" value="1"/>
</dbReference>
<organism evidence="1 2">
    <name type="scientific">Halioglobus maricola</name>
    <dbReference type="NCBI Taxonomy" id="2601894"/>
    <lineage>
        <taxon>Bacteria</taxon>
        <taxon>Pseudomonadati</taxon>
        <taxon>Pseudomonadota</taxon>
        <taxon>Gammaproteobacteria</taxon>
        <taxon>Cellvibrionales</taxon>
        <taxon>Halieaceae</taxon>
        <taxon>Halioglobus</taxon>
    </lineage>
</organism>
<keyword evidence="2" id="KW-1185">Reference proteome</keyword>
<dbReference type="AlphaFoldDB" id="A0A5P9NHV4"/>
<sequence>MNLRVVLATLLVPICAALVFLWLAATGYLGREAGTGTHADIPVPADEVALRNRRQAPVRPSHTDSQILFGDFHVHTTLSGDAASMSMPLLGGEGSRPPGAACDFARYCSALDFWSVNDHAEQLTPRLWRETAEAIRSCNAVNSDPENPDTVAFLGWEWSQMGDTPQNHYGHRNVIFASTEDHELPARPIASRAPAGIEFGELPKLTRAIGFLLAPDRHVLDLSNYFEEVSAAHSDVCADGIPVRDLPLDCLEEAATPGELFAKLDDWGHDSLVIPHGTTWGNYTPPLSSWEKQLGPVGHNPARQTLVEVYSGHGTGEVYRPWRAITMGENGELECPQPTAEYLPSCWRAGEIIRNRCLTEGEGQQECDARAVLTRQLYLERGMAGHLVVPGAQVEDWLDAGQCEDCFLPSFNYRPMGSLQYMLALSGFEEGRPPRRFRFGVIGSSDNHSARPGTGYKEINRRGMTDAVGLKKGWFNRARPQPGPAMPDPVDISTLDIVARAEQDRINSFMSSGGLVAVHAGGRAREDIWDAVERKRVYGTSGDRILLWFDAERGGEHYPMGSEMRAEKSPQFTVKAVGAWEQNPGCPESSRLGLGADRLSALCRNECYNPSETRKLIERLEVVKVTPQIEPGEPVEPLIQDPWLVHECPADQLGCSFSFSDPEYSAGARDAVYYVRAIQAVSDAINGDNLRCEYDDEGQCIAVKPCHGNEALTEYEDDCLAPVYERAWSSPIFVDYKAESGRPL</sequence>
<dbReference type="OrthoDB" id="543560at2"/>
<accession>A0A5P9NHV4</accession>
<dbReference type="KEGG" id="halc:EY643_06740"/>
<dbReference type="EMBL" id="CP036422">
    <property type="protein sequence ID" value="QFU75372.1"/>
    <property type="molecule type" value="Genomic_DNA"/>
</dbReference>